<dbReference type="Proteomes" id="UP001175211">
    <property type="component" value="Unassembled WGS sequence"/>
</dbReference>
<proteinExistence type="predicted"/>
<feature type="transmembrane region" description="Helical" evidence="1">
    <location>
        <begin position="132"/>
        <end position="155"/>
    </location>
</feature>
<evidence type="ECO:0000313" key="2">
    <source>
        <dbReference type="EMBL" id="KAK0469823.1"/>
    </source>
</evidence>
<keyword evidence="1" id="KW-1133">Transmembrane helix</keyword>
<evidence type="ECO:0000313" key="3">
    <source>
        <dbReference type="Proteomes" id="UP001175211"/>
    </source>
</evidence>
<reference evidence="2" key="1">
    <citation type="submission" date="2023-06" db="EMBL/GenBank/DDBJ databases">
        <authorList>
            <consortium name="Lawrence Berkeley National Laboratory"/>
            <person name="Ahrendt S."/>
            <person name="Sahu N."/>
            <person name="Indic B."/>
            <person name="Wong-Bajracharya J."/>
            <person name="Merenyi Z."/>
            <person name="Ke H.-M."/>
            <person name="Monk M."/>
            <person name="Kocsube S."/>
            <person name="Drula E."/>
            <person name="Lipzen A."/>
            <person name="Balint B."/>
            <person name="Henrissat B."/>
            <person name="Andreopoulos B."/>
            <person name="Martin F.M."/>
            <person name="Harder C.B."/>
            <person name="Rigling D."/>
            <person name="Ford K.L."/>
            <person name="Foster G.D."/>
            <person name="Pangilinan J."/>
            <person name="Papanicolaou A."/>
            <person name="Barry K."/>
            <person name="LaButti K."/>
            <person name="Viragh M."/>
            <person name="Koriabine M."/>
            <person name="Yan M."/>
            <person name="Riley R."/>
            <person name="Champramary S."/>
            <person name="Plett K.L."/>
            <person name="Tsai I.J."/>
            <person name="Slot J."/>
            <person name="Sipos G."/>
            <person name="Plett J."/>
            <person name="Nagy L.G."/>
            <person name="Grigoriev I.V."/>
        </authorList>
    </citation>
    <scope>NUCLEOTIDE SEQUENCE</scope>
    <source>
        <strain evidence="2">CCBAS 213</strain>
    </source>
</reference>
<feature type="transmembrane region" description="Helical" evidence="1">
    <location>
        <begin position="21"/>
        <end position="46"/>
    </location>
</feature>
<dbReference type="EMBL" id="JAUEPS010000001">
    <property type="protein sequence ID" value="KAK0469823.1"/>
    <property type="molecule type" value="Genomic_DNA"/>
</dbReference>
<dbReference type="AlphaFoldDB" id="A0AA39NQT4"/>
<keyword evidence="1" id="KW-0472">Membrane</keyword>
<comment type="caution">
    <text evidence="2">The sequence shown here is derived from an EMBL/GenBank/DDBJ whole genome shotgun (WGS) entry which is preliminary data.</text>
</comment>
<gene>
    <name evidence="2" type="ORF">EV420DRAFT_68891</name>
</gene>
<organism evidence="2 3">
    <name type="scientific">Armillaria tabescens</name>
    <name type="common">Ringless honey mushroom</name>
    <name type="synonym">Agaricus tabescens</name>
    <dbReference type="NCBI Taxonomy" id="1929756"/>
    <lineage>
        <taxon>Eukaryota</taxon>
        <taxon>Fungi</taxon>
        <taxon>Dikarya</taxon>
        <taxon>Basidiomycota</taxon>
        <taxon>Agaricomycotina</taxon>
        <taxon>Agaricomycetes</taxon>
        <taxon>Agaricomycetidae</taxon>
        <taxon>Agaricales</taxon>
        <taxon>Marasmiineae</taxon>
        <taxon>Physalacriaceae</taxon>
        <taxon>Desarmillaria</taxon>
    </lineage>
</organism>
<keyword evidence="3" id="KW-1185">Reference proteome</keyword>
<name>A0AA39NQT4_ARMTA</name>
<evidence type="ECO:0000256" key="1">
    <source>
        <dbReference type="SAM" id="Phobius"/>
    </source>
</evidence>
<protein>
    <submittedName>
        <fullName evidence="2">Uncharacterized protein</fullName>
    </submittedName>
</protein>
<dbReference type="RefSeq" id="XP_060339616.1">
    <property type="nucleotide sequence ID" value="XM_060483090.1"/>
</dbReference>
<sequence length="200" mass="21853">MSRRDLSYELPSLVEYTRQGWQSTCSSAAVVTSLLAAVAAGLLSVIHDVANDDDFKQNANPRALTAVYITSFGAIILNASATITSLLLIDELGDLPDIASADPDKPKAGFVNESQDLLVYYGMKRTWTWTRWHWIISLILGVWCLFTQVVIFACISQTKAVKVTVTAVTVFAVLPMCRVFPKFSKIDARSSPSSSKGSEV</sequence>
<dbReference type="GeneID" id="85366638"/>
<feature type="transmembrane region" description="Helical" evidence="1">
    <location>
        <begin position="66"/>
        <end position="89"/>
    </location>
</feature>
<accession>A0AA39NQT4</accession>
<keyword evidence="1" id="KW-0812">Transmembrane</keyword>